<dbReference type="PANTHER" id="PTHR12629">
    <property type="entry name" value="DIPHOSPHOINOSITOL POLYPHOSPHATE PHOSPHOHYDROLASE"/>
    <property type="match status" value="1"/>
</dbReference>
<dbReference type="GeneID" id="37043153"/>
<feature type="domain" description="Nudix hydrolase" evidence="4">
    <location>
        <begin position="8"/>
        <end position="159"/>
    </location>
</feature>
<dbReference type="Pfam" id="PF00293">
    <property type="entry name" value="NUDIX"/>
    <property type="match status" value="1"/>
</dbReference>
<dbReference type="OrthoDB" id="2011998at2759"/>
<dbReference type="Gene3D" id="3.90.79.10">
    <property type="entry name" value="Nucleoside Triphosphate Pyrophosphohydrolase"/>
    <property type="match status" value="1"/>
</dbReference>
<dbReference type="STRING" id="215250.A0A316YSE1"/>
<dbReference type="GO" id="GO:0005737">
    <property type="term" value="C:cytoplasm"/>
    <property type="evidence" value="ECO:0007669"/>
    <property type="project" value="TreeGrafter"/>
</dbReference>
<accession>A0A316YSE1</accession>
<sequence>MTKEKVTPREVAVALPFCRDQDGAVHICLVTSRKHDGKYVLPKGGVEKSDADSRSAAIREMWEEAGLRPSAQQQQPGPSNSIRDHKPHKHSPSPDPSSDDFVPRAVYTAHQVQIERGAAGEESQWPEMDERARAWFPLDVACEKTAWRGDIGQLLRAAQF</sequence>
<protein>
    <recommendedName>
        <fullName evidence="4">Nudix hydrolase domain-containing protein</fullName>
    </recommendedName>
</protein>
<dbReference type="InterPro" id="IPR000086">
    <property type="entry name" value="NUDIX_hydrolase_dom"/>
</dbReference>
<evidence type="ECO:0000256" key="3">
    <source>
        <dbReference type="SAM" id="MobiDB-lite"/>
    </source>
</evidence>
<dbReference type="InterPro" id="IPR015797">
    <property type="entry name" value="NUDIX_hydrolase-like_dom_sf"/>
</dbReference>
<dbReference type="GO" id="GO:0034431">
    <property type="term" value="F:bis(5'-adenosyl)-hexaphosphatase activity"/>
    <property type="evidence" value="ECO:0007669"/>
    <property type="project" value="TreeGrafter"/>
</dbReference>
<dbReference type="AlphaFoldDB" id="A0A316YSE1"/>
<dbReference type="FunCoup" id="A0A316YSE1">
    <property type="interactions" value="195"/>
</dbReference>
<evidence type="ECO:0000313" key="5">
    <source>
        <dbReference type="EMBL" id="PWN92042.1"/>
    </source>
</evidence>
<name>A0A316YSE1_9BASI</name>
<dbReference type="InParanoid" id="A0A316YSE1"/>
<dbReference type="GO" id="GO:0000298">
    <property type="term" value="F:endopolyphosphatase activity"/>
    <property type="evidence" value="ECO:0007669"/>
    <property type="project" value="TreeGrafter"/>
</dbReference>
<dbReference type="GO" id="GO:0005634">
    <property type="term" value="C:nucleus"/>
    <property type="evidence" value="ECO:0007669"/>
    <property type="project" value="TreeGrafter"/>
</dbReference>
<dbReference type="GO" id="GO:1901911">
    <property type="term" value="P:adenosine 5'-(hexahydrogen pentaphosphate) catabolic process"/>
    <property type="evidence" value="ECO:0007669"/>
    <property type="project" value="TreeGrafter"/>
</dbReference>
<feature type="region of interest" description="Disordered" evidence="3">
    <location>
        <begin position="61"/>
        <end position="105"/>
    </location>
</feature>
<evidence type="ECO:0000256" key="1">
    <source>
        <dbReference type="ARBA" id="ARBA00022723"/>
    </source>
</evidence>
<keyword evidence="6" id="KW-1185">Reference proteome</keyword>
<gene>
    <name evidence="5" type="ORF">FA10DRAFT_265849</name>
</gene>
<feature type="compositionally biased region" description="Polar residues" evidence="3">
    <location>
        <begin position="70"/>
        <end position="81"/>
    </location>
</feature>
<evidence type="ECO:0000313" key="6">
    <source>
        <dbReference type="Proteomes" id="UP000245768"/>
    </source>
</evidence>
<dbReference type="Proteomes" id="UP000245768">
    <property type="component" value="Unassembled WGS sequence"/>
</dbReference>
<keyword evidence="1" id="KW-0479">Metal-binding</keyword>
<dbReference type="EMBL" id="KZ819635">
    <property type="protein sequence ID" value="PWN92042.1"/>
    <property type="molecule type" value="Genomic_DNA"/>
</dbReference>
<dbReference type="GO" id="GO:0034432">
    <property type="term" value="F:bis(5'-adenosyl)-pentaphosphatase activity"/>
    <property type="evidence" value="ECO:0007669"/>
    <property type="project" value="TreeGrafter"/>
</dbReference>
<dbReference type="RefSeq" id="XP_025379240.1">
    <property type="nucleotide sequence ID" value="XM_025521237.1"/>
</dbReference>
<dbReference type="PROSITE" id="PS51462">
    <property type="entry name" value="NUDIX"/>
    <property type="match status" value="1"/>
</dbReference>
<reference evidence="5 6" key="1">
    <citation type="journal article" date="2018" name="Mol. Biol. Evol.">
        <title>Broad Genomic Sampling Reveals a Smut Pathogenic Ancestry of the Fungal Clade Ustilaginomycotina.</title>
        <authorList>
            <person name="Kijpornyongpan T."/>
            <person name="Mondo S.J."/>
            <person name="Barry K."/>
            <person name="Sandor L."/>
            <person name="Lee J."/>
            <person name="Lipzen A."/>
            <person name="Pangilinan J."/>
            <person name="LaButti K."/>
            <person name="Hainaut M."/>
            <person name="Henrissat B."/>
            <person name="Grigoriev I.V."/>
            <person name="Spatafora J.W."/>
            <person name="Aime M.C."/>
        </authorList>
    </citation>
    <scope>NUCLEOTIDE SEQUENCE [LARGE SCALE GENOMIC DNA]</scope>
    <source>
        <strain evidence="5 6">MCA 4198</strain>
    </source>
</reference>
<organism evidence="5 6">
    <name type="scientific">Acaromyces ingoldii</name>
    <dbReference type="NCBI Taxonomy" id="215250"/>
    <lineage>
        <taxon>Eukaryota</taxon>
        <taxon>Fungi</taxon>
        <taxon>Dikarya</taxon>
        <taxon>Basidiomycota</taxon>
        <taxon>Ustilaginomycotina</taxon>
        <taxon>Exobasidiomycetes</taxon>
        <taxon>Exobasidiales</taxon>
        <taxon>Cryptobasidiaceae</taxon>
        <taxon>Acaromyces</taxon>
    </lineage>
</organism>
<dbReference type="SUPFAM" id="SSF55811">
    <property type="entry name" value="Nudix"/>
    <property type="match status" value="1"/>
</dbReference>
<dbReference type="GO" id="GO:0008486">
    <property type="term" value="F:diphosphoinositol-polyphosphate diphosphatase activity"/>
    <property type="evidence" value="ECO:0007669"/>
    <property type="project" value="TreeGrafter"/>
</dbReference>
<dbReference type="GO" id="GO:0071543">
    <property type="term" value="P:diphosphoinositol polyphosphate metabolic process"/>
    <property type="evidence" value="ECO:0007669"/>
    <property type="project" value="TreeGrafter"/>
</dbReference>
<dbReference type="GO" id="GO:1901909">
    <property type="term" value="P:diadenosine hexaphosphate catabolic process"/>
    <property type="evidence" value="ECO:0007669"/>
    <property type="project" value="TreeGrafter"/>
</dbReference>
<evidence type="ECO:0000256" key="2">
    <source>
        <dbReference type="ARBA" id="ARBA00022801"/>
    </source>
</evidence>
<proteinExistence type="predicted"/>
<evidence type="ECO:0000259" key="4">
    <source>
        <dbReference type="PROSITE" id="PS51462"/>
    </source>
</evidence>
<dbReference type="GO" id="GO:0046872">
    <property type="term" value="F:metal ion binding"/>
    <property type="evidence" value="ECO:0007669"/>
    <property type="project" value="UniProtKB-KW"/>
</dbReference>
<dbReference type="PANTHER" id="PTHR12629:SF0">
    <property type="entry name" value="DIPHOSPHOINOSITOL-POLYPHOSPHATE DIPHOSPHATASE"/>
    <property type="match status" value="1"/>
</dbReference>
<keyword evidence="2" id="KW-0378">Hydrolase</keyword>
<dbReference type="GO" id="GO:1901907">
    <property type="term" value="P:diadenosine pentaphosphate catabolic process"/>
    <property type="evidence" value="ECO:0007669"/>
    <property type="project" value="TreeGrafter"/>
</dbReference>